<dbReference type="Pfam" id="PF07007">
    <property type="entry name" value="LprI"/>
    <property type="match status" value="1"/>
</dbReference>
<protein>
    <submittedName>
        <fullName evidence="3">Lysozyme inhibitor LprI family protein</fullName>
    </submittedName>
</protein>
<feature type="domain" description="Lysozyme inhibitor LprI-like N-terminal" evidence="2">
    <location>
        <begin position="23"/>
        <end position="98"/>
    </location>
</feature>
<comment type="caution">
    <text evidence="3">The sequence shown here is derived from an EMBL/GenBank/DDBJ whole genome shotgun (WGS) entry which is preliminary data.</text>
</comment>
<reference evidence="4" key="1">
    <citation type="journal article" date="2019" name="Int. J. Syst. Evol. Microbiol.">
        <title>The Global Catalogue of Microorganisms (GCM) 10K type strain sequencing project: providing services to taxonomists for standard genome sequencing and annotation.</title>
        <authorList>
            <consortium name="The Broad Institute Genomics Platform"/>
            <consortium name="The Broad Institute Genome Sequencing Center for Infectious Disease"/>
            <person name="Wu L."/>
            <person name="Ma J."/>
        </authorList>
    </citation>
    <scope>NUCLEOTIDE SEQUENCE [LARGE SCALE GENOMIC DNA]</scope>
    <source>
        <strain evidence="4">CCUG 57942</strain>
    </source>
</reference>
<accession>A0ABW4ZEG2</accession>
<evidence type="ECO:0000313" key="4">
    <source>
        <dbReference type="Proteomes" id="UP001597389"/>
    </source>
</evidence>
<dbReference type="RefSeq" id="WP_377088949.1">
    <property type="nucleotide sequence ID" value="NZ_JBHSJL010000014.1"/>
</dbReference>
<sequence>MKTSLRSFLALTLLCSYSHASSLAEVTREYQAADRELNAQYQKARKLLPEYTFSEIQKTQREWLSHKLAEEKRLNGKIPQEELLERMTMLTHQRANYLRIRSSVKPNPKNKWDGTYEDGFGGTMAIFTQDDGSLYFEIFVVRGPTAHTGQVQGKATTNQDAARFTDKGTLEDKKDITWLDFRKGYQSSTMEVSGTNTTYYHGARAYFGGTYYRTGPFAPIIDGECEH</sequence>
<dbReference type="Gene3D" id="1.20.1270.180">
    <property type="match status" value="1"/>
</dbReference>
<evidence type="ECO:0000259" key="2">
    <source>
        <dbReference type="Pfam" id="PF07007"/>
    </source>
</evidence>
<feature type="signal peptide" evidence="1">
    <location>
        <begin position="1"/>
        <end position="20"/>
    </location>
</feature>
<name>A0ABW4ZEG2_9BACT</name>
<dbReference type="InterPro" id="IPR009739">
    <property type="entry name" value="LprI-like_N"/>
</dbReference>
<dbReference type="Proteomes" id="UP001597389">
    <property type="component" value="Unassembled WGS sequence"/>
</dbReference>
<feature type="chain" id="PRO_5045772733" evidence="1">
    <location>
        <begin position="21"/>
        <end position="227"/>
    </location>
</feature>
<organism evidence="3 4">
    <name type="scientific">Rubritalea tangerina</name>
    <dbReference type="NCBI Taxonomy" id="430798"/>
    <lineage>
        <taxon>Bacteria</taxon>
        <taxon>Pseudomonadati</taxon>
        <taxon>Verrucomicrobiota</taxon>
        <taxon>Verrucomicrobiia</taxon>
        <taxon>Verrucomicrobiales</taxon>
        <taxon>Rubritaleaceae</taxon>
        <taxon>Rubritalea</taxon>
    </lineage>
</organism>
<keyword evidence="4" id="KW-1185">Reference proteome</keyword>
<proteinExistence type="predicted"/>
<evidence type="ECO:0000256" key="1">
    <source>
        <dbReference type="SAM" id="SignalP"/>
    </source>
</evidence>
<dbReference type="EMBL" id="JBHUJB010000061">
    <property type="protein sequence ID" value="MFD2159987.1"/>
    <property type="molecule type" value="Genomic_DNA"/>
</dbReference>
<evidence type="ECO:0000313" key="3">
    <source>
        <dbReference type="EMBL" id="MFD2159987.1"/>
    </source>
</evidence>
<gene>
    <name evidence="3" type="ORF">ACFSW8_13850</name>
</gene>
<keyword evidence="1" id="KW-0732">Signal</keyword>